<reference evidence="13 14" key="1">
    <citation type="submission" date="2019-11" db="EMBL/GenBank/DDBJ databases">
        <authorList>
            <person name="Dong K."/>
        </authorList>
    </citation>
    <scope>NUCLEOTIDE SEQUENCE [LARGE SCALE GENOMIC DNA]</scope>
    <source>
        <strain evidence="13 14">NBRC 111993</strain>
    </source>
</reference>
<dbReference type="NCBIfam" id="NF011202">
    <property type="entry name" value="PRK14608.1"/>
    <property type="match status" value="1"/>
</dbReference>
<protein>
    <recommendedName>
        <fullName evidence="3 10">4-diphosphocytidyl-2-C-methyl-D-erythritol kinase</fullName>
        <shortName evidence="10">CMK</shortName>
        <ecNumber evidence="2 10">2.7.1.148</ecNumber>
    </recommendedName>
    <alternativeName>
        <fullName evidence="9 10">4-(cytidine-5'-diphospho)-2-C-methyl-D-erythritol kinase</fullName>
    </alternativeName>
</protein>
<dbReference type="Proteomes" id="UP000478183">
    <property type="component" value="Unassembled WGS sequence"/>
</dbReference>
<dbReference type="NCBIfam" id="TIGR00154">
    <property type="entry name" value="ispE"/>
    <property type="match status" value="1"/>
</dbReference>
<sequence>MTLPRRELAPAKLNLTLHVTGQRADGYHLLDSLVVFLQVADVVQIDAGPLSLALTGPFAAGLAGDADNLCLKAARLAGREAAITLEKNLPVASGIGGGSADAAAVLRALGCRPEHPETLGADVPVCLEGRPARMQGVGEMLTPVPSLPTLHLVLVNPLQSLSTPAVFSAMTRRDNPAMPDALPEFPDTDAVISFLDTCRNDLQAPAISLLPVIADCLSALDASGARLSRMSGSGATCFGIFADRDSAERAKSRIGAENPDWWVVASGLASAPATH</sequence>
<keyword evidence="8 10" id="KW-0414">Isoprene biosynthesis</keyword>
<dbReference type="GO" id="GO:0016114">
    <property type="term" value="P:terpenoid biosynthetic process"/>
    <property type="evidence" value="ECO:0007669"/>
    <property type="project" value="UniProtKB-UniRule"/>
</dbReference>
<comment type="catalytic activity">
    <reaction evidence="10">
        <text>4-CDP-2-C-methyl-D-erythritol + ATP = 4-CDP-2-C-methyl-D-erythritol 2-phosphate + ADP + H(+)</text>
        <dbReference type="Rhea" id="RHEA:18437"/>
        <dbReference type="ChEBI" id="CHEBI:15378"/>
        <dbReference type="ChEBI" id="CHEBI:30616"/>
        <dbReference type="ChEBI" id="CHEBI:57823"/>
        <dbReference type="ChEBI" id="CHEBI:57919"/>
        <dbReference type="ChEBI" id="CHEBI:456216"/>
        <dbReference type="EC" id="2.7.1.148"/>
    </reaction>
</comment>
<evidence type="ECO:0000313" key="14">
    <source>
        <dbReference type="Proteomes" id="UP000478183"/>
    </source>
</evidence>
<feature type="domain" description="GHMP kinase C-terminal" evidence="12">
    <location>
        <begin position="198"/>
        <end position="257"/>
    </location>
</feature>
<dbReference type="HAMAP" id="MF_00061">
    <property type="entry name" value="IspE"/>
    <property type="match status" value="1"/>
</dbReference>
<keyword evidence="7 10" id="KW-0067">ATP-binding</keyword>
<dbReference type="GO" id="GO:0019288">
    <property type="term" value="P:isopentenyl diphosphate biosynthetic process, methylerythritol 4-phosphate pathway"/>
    <property type="evidence" value="ECO:0007669"/>
    <property type="project" value="UniProtKB-UniRule"/>
</dbReference>
<feature type="active site" evidence="10">
    <location>
        <position position="122"/>
    </location>
</feature>
<proteinExistence type="inferred from homology"/>
<comment type="pathway">
    <text evidence="10">Isoprenoid biosynthesis; isopentenyl diphosphate biosynthesis via DXP pathway; isopentenyl diphosphate from 1-deoxy-D-xylulose 5-phosphate: step 3/6.</text>
</comment>
<evidence type="ECO:0000256" key="9">
    <source>
        <dbReference type="ARBA" id="ARBA00032554"/>
    </source>
</evidence>
<dbReference type="AlphaFoldDB" id="A0A6L6J7H9"/>
<feature type="binding site" evidence="10">
    <location>
        <begin position="90"/>
        <end position="100"/>
    </location>
    <ligand>
        <name>ATP</name>
        <dbReference type="ChEBI" id="CHEBI:30616"/>
    </ligand>
</feature>
<dbReference type="Gene3D" id="3.30.70.890">
    <property type="entry name" value="GHMP kinase, C-terminal domain"/>
    <property type="match status" value="1"/>
</dbReference>
<dbReference type="UniPathway" id="UPA00056">
    <property type="reaction ID" value="UER00094"/>
</dbReference>
<evidence type="ECO:0000256" key="10">
    <source>
        <dbReference type="HAMAP-Rule" id="MF_00061"/>
    </source>
</evidence>
<dbReference type="GO" id="GO:0005524">
    <property type="term" value="F:ATP binding"/>
    <property type="evidence" value="ECO:0007669"/>
    <property type="project" value="UniProtKB-UniRule"/>
</dbReference>
<evidence type="ECO:0000256" key="2">
    <source>
        <dbReference type="ARBA" id="ARBA00012052"/>
    </source>
</evidence>
<name>A0A6L6J7H9_9RHOB</name>
<dbReference type="PIRSF" id="PIRSF010376">
    <property type="entry name" value="IspE"/>
    <property type="match status" value="1"/>
</dbReference>
<dbReference type="InterPro" id="IPR020568">
    <property type="entry name" value="Ribosomal_Su5_D2-typ_SF"/>
</dbReference>
<dbReference type="Pfam" id="PF08544">
    <property type="entry name" value="GHMP_kinases_C"/>
    <property type="match status" value="1"/>
</dbReference>
<evidence type="ECO:0000256" key="6">
    <source>
        <dbReference type="ARBA" id="ARBA00022777"/>
    </source>
</evidence>
<accession>A0A6L6J7H9</accession>
<dbReference type="PANTHER" id="PTHR43527:SF2">
    <property type="entry name" value="4-DIPHOSPHOCYTIDYL-2-C-METHYL-D-ERYTHRITOL KINASE, CHLOROPLASTIC"/>
    <property type="match status" value="1"/>
</dbReference>
<keyword evidence="6 10" id="KW-0418">Kinase</keyword>
<dbReference type="InterPro" id="IPR006204">
    <property type="entry name" value="GHMP_kinase_N_dom"/>
</dbReference>
<dbReference type="EMBL" id="WMIE01000001">
    <property type="protein sequence ID" value="MTH76587.1"/>
    <property type="molecule type" value="Genomic_DNA"/>
</dbReference>
<gene>
    <name evidence="10" type="primary">ispE</name>
    <name evidence="13" type="ORF">GL286_02475</name>
</gene>
<evidence type="ECO:0000256" key="7">
    <source>
        <dbReference type="ARBA" id="ARBA00022840"/>
    </source>
</evidence>
<dbReference type="GO" id="GO:0050515">
    <property type="term" value="F:4-(cytidine 5'-diphospho)-2-C-methyl-D-erythritol kinase activity"/>
    <property type="evidence" value="ECO:0007669"/>
    <property type="project" value="UniProtKB-UniRule"/>
</dbReference>
<dbReference type="Gene3D" id="3.30.230.10">
    <property type="match status" value="1"/>
</dbReference>
<evidence type="ECO:0000256" key="4">
    <source>
        <dbReference type="ARBA" id="ARBA00022679"/>
    </source>
</evidence>
<keyword evidence="5 10" id="KW-0547">Nucleotide-binding</keyword>
<dbReference type="OrthoDB" id="9809438at2"/>
<keyword evidence="14" id="KW-1185">Reference proteome</keyword>
<dbReference type="RefSeq" id="WP_155093950.1">
    <property type="nucleotide sequence ID" value="NZ_WMIE01000001.1"/>
</dbReference>
<dbReference type="PANTHER" id="PTHR43527">
    <property type="entry name" value="4-DIPHOSPHOCYTIDYL-2-C-METHYL-D-ERYTHRITOL KINASE, CHLOROPLASTIC"/>
    <property type="match status" value="1"/>
</dbReference>
<dbReference type="InterPro" id="IPR013750">
    <property type="entry name" value="GHMP_kinase_C_dom"/>
</dbReference>
<comment type="similarity">
    <text evidence="1 10">Belongs to the GHMP kinase family. IspE subfamily.</text>
</comment>
<organism evidence="13 14">
    <name type="scientific">Paracoccus aestuariivivens</name>
    <dbReference type="NCBI Taxonomy" id="1820333"/>
    <lineage>
        <taxon>Bacteria</taxon>
        <taxon>Pseudomonadati</taxon>
        <taxon>Pseudomonadota</taxon>
        <taxon>Alphaproteobacteria</taxon>
        <taxon>Rhodobacterales</taxon>
        <taxon>Paracoccaceae</taxon>
        <taxon>Paracoccus</taxon>
    </lineage>
</organism>
<evidence type="ECO:0000256" key="1">
    <source>
        <dbReference type="ARBA" id="ARBA00009684"/>
    </source>
</evidence>
<dbReference type="SUPFAM" id="SSF54211">
    <property type="entry name" value="Ribosomal protein S5 domain 2-like"/>
    <property type="match status" value="1"/>
</dbReference>
<evidence type="ECO:0000259" key="11">
    <source>
        <dbReference type="Pfam" id="PF00288"/>
    </source>
</evidence>
<dbReference type="SUPFAM" id="SSF55060">
    <property type="entry name" value="GHMP Kinase, C-terminal domain"/>
    <property type="match status" value="1"/>
</dbReference>
<evidence type="ECO:0000259" key="12">
    <source>
        <dbReference type="Pfam" id="PF08544"/>
    </source>
</evidence>
<dbReference type="EC" id="2.7.1.148" evidence="2 10"/>
<comment type="function">
    <text evidence="10">Catalyzes the phosphorylation of the position 2 hydroxy group of 4-diphosphocytidyl-2C-methyl-D-erythritol.</text>
</comment>
<evidence type="ECO:0000256" key="8">
    <source>
        <dbReference type="ARBA" id="ARBA00023229"/>
    </source>
</evidence>
<evidence type="ECO:0000256" key="5">
    <source>
        <dbReference type="ARBA" id="ARBA00022741"/>
    </source>
</evidence>
<dbReference type="Pfam" id="PF00288">
    <property type="entry name" value="GHMP_kinases_N"/>
    <property type="match status" value="1"/>
</dbReference>
<feature type="active site" evidence="10">
    <location>
        <position position="12"/>
    </location>
</feature>
<evidence type="ECO:0000256" key="3">
    <source>
        <dbReference type="ARBA" id="ARBA00017473"/>
    </source>
</evidence>
<feature type="domain" description="GHMP kinase N-terminal" evidence="11">
    <location>
        <begin position="69"/>
        <end position="109"/>
    </location>
</feature>
<dbReference type="InterPro" id="IPR036554">
    <property type="entry name" value="GHMP_kinase_C_sf"/>
</dbReference>
<dbReference type="InterPro" id="IPR014721">
    <property type="entry name" value="Ribsml_uS5_D2-typ_fold_subgr"/>
</dbReference>
<keyword evidence="4 10" id="KW-0808">Transferase</keyword>
<comment type="caution">
    <text evidence="13">The sequence shown here is derived from an EMBL/GenBank/DDBJ whole genome shotgun (WGS) entry which is preliminary data.</text>
</comment>
<dbReference type="InterPro" id="IPR004424">
    <property type="entry name" value="IspE"/>
</dbReference>
<evidence type="ECO:0000313" key="13">
    <source>
        <dbReference type="EMBL" id="MTH76587.1"/>
    </source>
</evidence>